<dbReference type="InterPro" id="IPR032675">
    <property type="entry name" value="LRR_dom_sf"/>
</dbReference>
<dbReference type="InterPro" id="IPR001611">
    <property type="entry name" value="Leu-rich_rpt"/>
</dbReference>
<dbReference type="GO" id="GO:0071169">
    <property type="term" value="P:establishment of protein localization to chromatin"/>
    <property type="evidence" value="ECO:0007669"/>
    <property type="project" value="TreeGrafter"/>
</dbReference>
<evidence type="ECO:0000256" key="4">
    <source>
        <dbReference type="ARBA" id="ARBA00022614"/>
    </source>
</evidence>
<evidence type="ECO:0000256" key="5">
    <source>
        <dbReference type="PROSITE-ProRule" id="PRU00221"/>
    </source>
</evidence>
<feature type="compositionally biased region" description="Low complexity" evidence="7">
    <location>
        <begin position="946"/>
        <end position="963"/>
    </location>
</feature>
<feature type="repeat" description="WD" evidence="5">
    <location>
        <begin position="2022"/>
        <end position="2056"/>
    </location>
</feature>
<dbReference type="InterPro" id="IPR036322">
    <property type="entry name" value="WD40_repeat_dom_sf"/>
</dbReference>
<dbReference type="GO" id="GO:0003682">
    <property type="term" value="F:chromatin binding"/>
    <property type="evidence" value="ECO:0007669"/>
    <property type="project" value="TreeGrafter"/>
</dbReference>
<dbReference type="Gene3D" id="1.20.120.2010">
    <property type="entry name" value="NAB conserved domain 2"/>
    <property type="match status" value="2"/>
</dbReference>
<protein>
    <submittedName>
        <fullName evidence="11">WD_REPEATS_REGION domain-containing protein</fullName>
    </submittedName>
</protein>
<evidence type="ECO:0000256" key="2">
    <source>
        <dbReference type="ARBA" id="ARBA00004300"/>
    </source>
</evidence>
<dbReference type="GO" id="GO:0005813">
    <property type="term" value="C:centrosome"/>
    <property type="evidence" value="ECO:0007669"/>
    <property type="project" value="UniProtKB-SubCell"/>
</dbReference>
<dbReference type="GO" id="GO:0005664">
    <property type="term" value="C:nuclear origin of replication recognition complex"/>
    <property type="evidence" value="ECO:0007669"/>
    <property type="project" value="TreeGrafter"/>
</dbReference>
<dbReference type="WBParaSite" id="maker-uti_cns_0011272-snap-gene-0.2-mRNA-1">
    <property type="protein sequence ID" value="maker-uti_cns_0011272-snap-gene-0.2-mRNA-1"/>
    <property type="gene ID" value="maker-uti_cns_0011272-snap-gene-0.2"/>
</dbReference>
<dbReference type="PROSITE" id="PS50082">
    <property type="entry name" value="WD_REPEATS_2"/>
    <property type="match status" value="1"/>
</dbReference>
<dbReference type="InterPro" id="IPR001680">
    <property type="entry name" value="WD40_rpt"/>
</dbReference>
<keyword evidence="3" id="KW-0158">Chromosome</keyword>
<dbReference type="InterPro" id="IPR038398">
    <property type="entry name" value="NCD2_sf"/>
</dbReference>
<dbReference type="InterPro" id="IPR056160">
    <property type="entry name" value="WD_LRWD1"/>
</dbReference>
<feature type="region of interest" description="Disordered" evidence="7">
    <location>
        <begin position="1"/>
        <end position="29"/>
    </location>
</feature>
<feature type="coiled-coil region" evidence="6">
    <location>
        <begin position="1772"/>
        <end position="1799"/>
    </location>
</feature>
<dbReference type="Pfam" id="PF04905">
    <property type="entry name" value="NCD2"/>
    <property type="match status" value="1"/>
</dbReference>
<feature type="region of interest" description="Disordered" evidence="7">
    <location>
        <begin position="921"/>
        <end position="969"/>
    </location>
</feature>
<organism evidence="10 11">
    <name type="scientific">Macrostomum lignano</name>
    <dbReference type="NCBI Taxonomy" id="282301"/>
    <lineage>
        <taxon>Eukaryota</taxon>
        <taxon>Metazoa</taxon>
        <taxon>Spiralia</taxon>
        <taxon>Lophotrochozoa</taxon>
        <taxon>Platyhelminthes</taxon>
        <taxon>Rhabditophora</taxon>
        <taxon>Macrostomorpha</taxon>
        <taxon>Macrostomida</taxon>
        <taxon>Macrostomidae</taxon>
        <taxon>Macrostomum</taxon>
    </lineage>
</organism>
<dbReference type="InterPro" id="IPR052489">
    <property type="entry name" value="LRWD1"/>
</dbReference>
<name>A0A1I8IBM6_9PLAT</name>
<evidence type="ECO:0000256" key="1">
    <source>
        <dbReference type="ARBA" id="ARBA00004286"/>
    </source>
</evidence>
<feature type="region of interest" description="Disordered" evidence="7">
    <location>
        <begin position="975"/>
        <end position="994"/>
    </location>
</feature>
<dbReference type="GO" id="GO:0006325">
    <property type="term" value="P:chromatin organization"/>
    <property type="evidence" value="ECO:0007669"/>
    <property type="project" value="TreeGrafter"/>
</dbReference>
<keyword evidence="5" id="KW-0853">WD repeat</keyword>
<dbReference type="Pfam" id="PF23215">
    <property type="entry name" value="WD_LRWD1"/>
    <property type="match status" value="1"/>
</dbReference>
<dbReference type="SMART" id="SM00320">
    <property type="entry name" value="WD40"/>
    <property type="match status" value="4"/>
</dbReference>
<feature type="domain" description="NAB co-repressor" evidence="8">
    <location>
        <begin position="1160"/>
        <end position="1205"/>
    </location>
</feature>
<dbReference type="PROSITE" id="PS50294">
    <property type="entry name" value="WD_REPEATS_REGION"/>
    <property type="match status" value="1"/>
</dbReference>
<keyword evidence="6" id="KW-0175">Coiled coil</keyword>
<dbReference type="InterPro" id="IPR015943">
    <property type="entry name" value="WD40/YVTN_repeat-like_dom_sf"/>
</dbReference>
<sequence>RRASLRRQQDDPSGVGRLPRRALPSPRRLRRRPVLSRACCEPTAWHSCWSGCCRSGRTPTRQLRQRRQRRCQHQRASLSASFNNRFNSRVKVGRCRRNRTTCGASRQGGRRSHQRSSSATRAAGNGGGTLPLRGRRGGGPAADSATTAGRRISYHGDDDALAEGYEELLRAGRRRCRVANRRFRLSSCGCQSQPGIHQQHQGDERRPSAGSICCLTCQPGTGTAAAADIARRQARWPASHPSWQANPPARLAIPPGGADSLAASDRVAVARSSWASRRLSATLRLCWLLFLLFNLKLLLLLLCQPVKAATSAESGRELVRIASRFDHLQDLDLVLSRIYISSYFTMIEKYNIATIAGLADGNESIVEMFYSTMHSQQQQGGQTNDTLQLRTKLAWTLAPISSEATSHTRVSFGLAYWSRRPPVSACTSCSLQGSICLRHHSFMPMKTLHMDFVRRDLNNIHMDLDNVDSRLPALNMRRGFQTAIPGRDSIPLDVGVNRRSQGIHCFNDGSLFSGRAGADIVIFHEGKMLFQEGLHLSENTSVFQAEICAIEHDNIRDLRAFVRDSGRMRVTDASTVNLPNPCALLPWGCDRGLAAYSRRPTTGQQYKNSSRFLLQRQQPVREPPALALLVGQSEICVQDRVDCADRQVKVFSQFVHGFVAIRLDGLLHSCDGLCGSPTCFLRIEPALIFCVLAALHLADEAVDLPLGRKQLLFRLQLELVDNDKLGTAPDSIRSDGVVDELRLSTLSGLHQYHVADAAAAGLRLILRLAASCIALAVTLSMSDSVASLVLIVVLAFTNYNSNFSSRISMSGTCWIGRILGWRFSTPHGNCDAVPDAGCHRVGQLKFAGPGRALEPLLGMEAEIVKDETGQELVKLVIVDETNQGQPSYAYVTPQDAQRILSGEATLQIDEEGNAVIVATEQQQAGDVETTAQSEQQQAESAETKPAGSAVASQQQQQQQQESAGGEGDEEQLIITEEPGKNGGPPTVILSDSHGNVITRKEVTNPDEPVMLDYGIHKIQYVMQSAHAAATAAAASAAAATPGSSSSGKLAASSTAAAQPQQAATVPSGLSKTSAANVTAQFRSTYLQQEHLDALKDAVAFLLKGLKDRVFYPEPYHKRLGSYQAYQEMVRLQSISPETATESQLALLRRHSMLFRPSGPNSRPLTLYELSVNEAAAQICAAHPALLFHRRDLVSYARQAVKYTGIDFPVSSPGPSIGTAGMQAMGHRAASASSYQKSAPAAASSLAGRSSVAGSSRLNEEEQALIRQTVQAMLSEVASVRNKDRYSCSAIERYLYDDTRRLQELKQAGQLDKNLAFLRQLAVIHGRFTLGHINPQAVLTPFEAACNEAAVWFAYENPAVLTHRKLLIELCKRAVRSTGRYFPPTGGMPSDPAGGAAAQNLTITSRENSFHISFQPNKPEPEFTSTESVVLEDGAEDDRLPAEVNEEAWAGRTLRMTCTIEENCLTDTQILVASGAHDIRHVTSLNLSGLGLTSINPVHLSKCAFLRQLDLSENALQFLPRCLYLPRLTVLDISGNNFQHAPLVDDSVLCSDLTLSYFNPRLRTLNGRPFNPSGRLTDSMLNALQRSRDAIVKQIGYKWNVDYAEHYKKGVPERDANKVIESFVLALKSRPLPLEEPWSQLKDVLIRRYVGDMLNSKLILDKSIPAEVRDIEDGEGESSIDPQEANRAVLERAVRRGMAVVYTVVKSQGVVGKPTADFLPSEISLRGAAAAAAAAAAAERKRARPGQDDWESVGVRTRPTNKRKRYTELGVFSEEEYRTLKTIEEEKENQRREMTVQQRLQYQEIKTKSSYTEPASVPALPQSLTASAAGATAASASGRARVSFHEEPMDESVGGNLSDSDINLAGSSSGAVAISGGAGVSGGGNELRPIVTAYTRSLRDVSDKYRYQPVHFIRCHSKDNNPMDAETKVWRCAFEPAIGSSGEAMPDGTTTIVATCGGDSVCLIDCDTGKVVKRFKHLSEEFYCLAWTVIPIEDKPTKILAAAGRLRMIRLLYPDQMVCYSEMQGHRDEIACLAFHPNQPTVLFSGDSKAAILVWDIGIPMPPDFQASYTLLAKLRCPRPDVNPVLNLVFMPTLDCLIAGCEDGIFVWKMASVMSDNSKALPEREPDAEIKVPTNKEPCFDGLCLLNDTVLVSKCVEEGRLVIFDLYSVYAKMTGHFKTIFVDILGSVRWKTTDEIYINCSARPGVQAVTCGDNEGNIWIYDFSRINWAGVSRKNKFRMEASKILPWPQCSVGGDGRMPEESSAGSREHSPVVNTTDASGDGQFICAVTDNNLVCIWKASAAEPGAAGQGELDQSGTSTAVAAASSSVQLASSGQHEVADLDAEPRSRAAGSGGVGRPKRST</sequence>
<evidence type="ECO:0000259" key="9">
    <source>
        <dbReference type="Pfam" id="PF23215"/>
    </source>
</evidence>
<feature type="region of interest" description="Disordered" evidence="7">
    <location>
        <begin position="97"/>
        <end position="150"/>
    </location>
</feature>
<evidence type="ECO:0000256" key="6">
    <source>
        <dbReference type="SAM" id="Coils"/>
    </source>
</evidence>
<dbReference type="Pfam" id="PF13855">
    <property type="entry name" value="LRR_8"/>
    <property type="match status" value="1"/>
</dbReference>
<feature type="compositionally biased region" description="Basic and acidic residues" evidence="7">
    <location>
        <begin position="2336"/>
        <end position="2346"/>
    </location>
</feature>
<feature type="compositionally biased region" description="Low complexity" evidence="7">
    <location>
        <begin position="928"/>
        <end position="940"/>
    </location>
</feature>
<dbReference type="PANTHER" id="PTHR24370">
    <property type="entry name" value="OPTICIN"/>
    <property type="match status" value="1"/>
</dbReference>
<evidence type="ECO:0000256" key="3">
    <source>
        <dbReference type="ARBA" id="ARBA00022454"/>
    </source>
</evidence>
<keyword evidence="4" id="KW-0433">Leucine-rich repeat</keyword>
<feature type="region of interest" description="Disordered" evidence="7">
    <location>
        <begin position="2305"/>
        <end position="2361"/>
    </location>
</feature>
<feature type="domain" description="Leucine-rich repeat and WD repeat-containing protein 1 WD" evidence="9">
    <location>
        <begin position="1906"/>
        <end position="2298"/>
    </location>
</feature>
<evidence type="ECO:0000259" key="8">
    <source>
        <dbReference type="Pfam" id="PF04905"/>
    </source>
</evidence>
<keyword evidence="10" id="KW-1185">Reference proteome</keyword>
<reference evidence="11" key="1">
    <citation type="submission" date="2016-11" db="UniProtKB">
        <authorList>
            <consortium name="WormBaseParasite"/>
        </authorList>
    </citation>
    <scope>IDENTIFICATION</scope>
</reference>
<evidence type="ECO:0000313" key="10">
    <source>
        <dbReference type="Proteomes" id="UP000095280"/>
    </source>
</evidence>
<dbReference type="SUPFAM" id="SSF50978">
    <property type="entry name" value="WD40 repeat-like"/>
    <property type="match status" value="1"/>
</dbReference>
<feature type="region of interest" description="Disordered" evidence="7">
    <location>
        <begin position="2249"/>
        <end position="2274"/>
    </location>
</feature>
<comment type="subcellular location">
    <subcellularLocation>
        <location evidence="1">Chromosome</location>
    </subcellularLocation>
    <subcellularLocation>
        <location evidence="2">Cytoplasm</location>
        <location evidence="2">Cytoskeleton</location>
        <location evidence="2">Microtubule organizing center</location>
        <location evidence="2">Centrosome</location>
    </subcellularLocation>
</comment>
<dbReference type="InterPro" id="IPR006989">
    <property type="entry name" value="NAB_co-repressor_dom"/>
</dbReference>
<dbReference type="Gene3D" id="2.130.10.10">
    <property type="entry name" value="YVTN repeat-like/Quinoprotein amine dehydrogenase"/>
    <property type="match status" value="1"/>
</dbReference>
<dbReference type="SUPFAM" id="SSF52058">
    <property type="entry name" value="L domain-like"/>
    <property type="match status" value="1"/>
</dbReference>
<dbReference type="GO" id="GO:0045892">
    <property type="term" value="P:negative regulation of DNA-templated transcription"/>
    <property type="evidence" value="ECO:0007669"/>
    <property type="project" value="InterPro"/>
</dbReference>
<evidence type="ECO:0000313" key="11">
    <source>
        <dbReference type="WBParaSite" id="maker-uti_cns_0011272-snap-gene-0.2-mRNA-1"/>
    </source>
</evidence>
<dbReference type="Proteomes" id="UP000095280">
    <property type="component" value="Unplaced"/>
</dbReference>
<accession>A0A1I8IBM6</accession>
<dbReference type="Gene3D" id="3.80.10.10">
    <property type="entry name" value="Ribonuclease Inhibitor"/>
    <property type="match status" value="1"/>
</dbReference>
<feature type="compositionally biased region" description="Low complexity" evidence="7">
    <location>
        <begin position="2313"/>
        <end position="2333"/>
    </location>
</feature>
<dbReference type="PANTHER" id="PTHR24370:SF10">
    <property type="entry name" value="LEUCINE-RICH REPEAT AND WD REPEAT-CONTAINING PROTEIN 1"/>
    <property type="match status" value="1"/>
</dbReference>
<proteinExistence type="predicted"/>
<evidence type="ECO:0000256" key="7">
    <source>
        <dbReference type="SAM" id="MobiDB-lite"/>
    </source>
</evidence>